<dbReference type="AlphaFoldDB" id="A0AA38CM26"/>
<reference evidence="1 2" key="1">
    <citation type="journal article" date="2021" name="Nat. Plants">
        <title>The Taxus genome provides insights into paclitaxel biosynthesis.</title>
        <authorList>
            <person name="Xiong X."/>
            <person name="Gou J."/>
            <person name="Liao Q."/>
            <person name="Li Y."/>
            <person name="Zhou Q."/>
            <person name="Bi G."/>
            <person name="Li C."/>
            <person name="Du R."/>
            <person name="Wang X."/>
            <person name="Sun T."/>
            <person name="Guo L."/>
            <person name="Liang H."/>
            <person name="Lu P."/>
            <person name="Wu Y."/>
            <person name="Zhang Z."/>
            <person name="Ro D.K."/>
            <person name="Shang Y."/>
            <person name="Huang S."/>
            <person name="Yan J."/>
        </authorList>
    </citation>
    <scope>NUCLEOTIDE SEQUENCE [LARGE SCALE GENOMIC DNA]</scope>
    <source>
        <strain evidence="1">Ta-2019</strain>
    </source>
</reference>
<evidence type="ECO:0000313" key="1">
    <source>
        <dbReference type="EMBL" id="KAH9301333.1"/>
    </source>
</evidence>
<evidence type="ECO:0000313" key="2">
    <source>
        <dbReference type="Proteomes" id="UP000824469"/>
    </source>
</evidence>
<organism evidence="1 2">
    <name type="scientific">Taxus chinensis</name>
    <name type="common">Chinese yew</name>
    <name type="synonym">Taxus wallichiana var. chinensis</name>
    <dbReference type="NCBI Taxonomy" id="29808"/>
    <lineage>
        <taxon>Eukaryota</taxon>
        <taxon>Viridiplantae</taxon>
        <taxon>Streptophyta</taxon>
        <taxon>Embryophyta</taxon>
        <taxon>Tracheophyta</taxon>
        <taxon>Spermatophyta</taxon>
        <taxon>Pinopsida</taxon>
        <taxon>Pinidae</taxon>
        <taxon>Conifers II</taxon>
        <taxon>Cupressales</taxon>
        <taxon>Taxaceae</taxon>
        <taxon>Taxus</taxon>
    </lineage>
</organism>
<comment type="caution">
    <text evidence="1">The sequence shown here is derived from an EMBL/GenBank/DDBJ whole genome shotgun (WGS) entry which is preliminary data.</text>
</comment>
<keyword evidence="2" id="KW-1185">Reference proteome</keyword>
<dbReference type="EMBL" id="JAHRHJ020000009">
    <property type="protein sequence ID" value="KAH9301333.1"/>
    <property type="molecule type" value="Genomic_DNA"/>
</dbReference>
<dbReference type="OMA" id="RTNIGND"/>
<sequence length="152" mass="16951">TGFEAEVEATMGSTSYCYSTNCGDDDNHCCGDIKDEFWNGRFVLPKAKRTNIGNDADLMALLDSIDNIDYIEKNNIDGGVVIKELGIEEERFSVVIKSLEDEIGFKPNDNENVDATKKEQEIVEDKGNNNSSLVDRIYEATTSGWNELELPL</sequence>
<protein>
    <submittedName>
        <fullName evidence="1">Uncharacterized protein</fullName>
    </submittedName>
</protein>
<name>A0AA38CM26_TAXCH</name>
<gene>
    <name evidence="1" type="ORF">KI387_012916</name>
</gene>
<proteinExistence type="predicted"/>
<accession>A0AA38CM26</accession>
<feature type="non-terminal residue" evidence="1">
    <location>
        <position position="1"/>
    </location>
</feature>
<dbReference type="Proteomes" id="UP000824469">
    <property type="component" value="Unassembled WGS sequence"/>
</dbReference>